<dbReference type="RefSeq" id="WP_381009596.1">
    <property type="nucleotide sequence ID" value="NZ_JBHTJF010000014.1"/>
</dbReference>
<dbReference type="EMBL" id="JBHTJF010000014">
    <property type="protein sequence ID" value="MFD0942780.1"/>
    <property type="molecule type" value="Genomic_DNA"/>
</dbReference>
<comment type="caution">
    <text evidence="2">The sequence shown here is derived from an EMBL/GenBank/DDBJ whole genome shotgun (WGS) entry which is preliminary data.</text>
</comment>
<keyword evidence="1" id="KW-0472">Membrane</keyword>
<evidence type="ECO:0000256" key="1">
    <source>
        <dbReference type="SAM" id="Phobius"/>
    </source>
</evidence>
<keyword evidence="1" id="KW-0812">Transmembrane</keyword>
<feature type="transmembrane region" description="Helical" evidence="1">
    <location>
        <begin position="12"/>
        <end position="34"/>
    </location>
</feature>
<evidence type="ECO:0000313" key="3">
    <source>
        <dbReference type="Proteomes" id="UP001596976"/>
    </source>
</evidence>
<accession>A0ABW3GXX7</accession>
<sequence length="74" mass="8222">MLKRKGSELKNRYFFIVNPLINIVIGLLGLIVFLNSMKNVVSIFTAKSPVPKILSQSEVEALLFNSEGENKGNV</sequence>
<proteinExistence type="predicted"/>
<evidence type="ECO:0008006" key="4">
    <source>
        <dbReference type="Google" id="ProtNLM"/>
    </source>
</evidence>
<keyword evidence="3" id="KW-1185">Reference proteome</keyword>
<reference evidence="3" key="1">
    <citation type="journal article" date="2019" name="Int. J. Syst. Evol. Microbiol.">
        <title>The Global Catalogue of Microorganisms (GCM) 10K type strain sequencing project: providing services to taxonomists for standard genome sequencing and annotation.</title>
        <authorList>
            <consortium name="The Broad Institute Genomics Platform"/>
            <consortium name="The Broad Institute Genome Sequencing Center for Infectious Disease"/>
            <person name="Wu L."/>
            <person name="Ma J."/>
        </authorList>
    </citation>
    <scope>NUCLEOTIDE SEQUENCE [LARGE SCALE GENOMIC DNA]</scope>
    <source>
        <strain evidence="3">CCUG 63563</strain>
    </source>
</reference>
<protein>
    <recommendedName>
        <fullName evidence="4">ABC transporter permease</fullName>
    </recommendedName>
</protein>
<dbReference type="Proteomes" id="UP001596976">
    <property type="component" value="Unassembled WGS sequence"/>
</dbReference>
<keyword evidence="1" id="KW-1133">Transmembrane helix</keyword>
<evidence type="ECO:0000313" key="2">
    <source>
        <dbReference type="EMBL" id="MFD0942780.1"/>
    </source>
</evidence>
<name>A0ABW3GXX7_9BACL</name>
<organism evidence="2 3">
    <name type="scientific">Savagea faecisuis</name>
    <dbReference type="NCBI Taxonomy" id="1274803"/>
    <lineage>
        <taxon>Bacteria</taxon>
        <taxon>Bacillati</taxon>
        <taxon>Bacillota</taxon>
        <taxon>Bacilli</taxon>
        <taxon>Bacillales</taxon>
        <taxon>Caryophanaceae</taxon>
        <taxon>Savagea</taxon>
    </lineage>
</organism>
<gene>
    <name evidence="2" type="ORF">ACFQ0V_03225</name>
</gene>